<dbReference type="CDD" id="cd12797">
    <property type="entry name" value="M23_peptidase"/>
    <property type="match status" value="1"/>
</dbReference>
<dbReference type="PANTHER" id="PTHR21666">
    <property type="entry name" value="PEPTIDASE-RELATED"/>
    <property type="match status" value="1"/>
</dbReference>
<reference evidence="5" key="1">
    <citation type="journal article" date="2019" name="Int. J. Syst. Evol. Microbiol.">
        <title>The Global Catalogue of Microorganisms (GCM) 10K type strain sequencing project: providing services to taxonomists for standard genome sequencing and annotation.</title>
        <authorList>
            <consortium name="The Broad Institute Genomics Platform"/>
            <consortium name="The Broad Institute Genome Sequencing Center for Infectious Disease"/>
            <person name="Wu L."/>
            <person name="Ma J."/>
        </authorList>
    </citation>
    <scope>NUCLEOTIDE SEQUENCE [LARGE SCALE GENOMIC DNA]</scope>
    <source>
        <strain evidence="5">CCUG 58938</strain>
    </source>
</reference>
<keyword evidence="2" id="KW-0472">Membrane</keyword>
<comment type="caution">
    <text evidence="4">The sequence shown here is derived from an EMBL/GenBank/DDBJ whole genome shotgun (WGS) entry which is preliminary data.</text>
</comment>
<evidence type="ECO:0000259" key="3">
    <source>
        <dbReference type="Pfam" id="PF01551"/>
    </source>
</evidence>
<dbReference type="EC" id="3.4.24.-" evidence="4"/>
<dbReference type="EMBL" id="JBHTKA010000008">
    <property type="protein sequence ID" value="MFD1002606.1"/>
    <property type="molecule type" value="Genomic_DNA"/>
</dbReference>
<keyword evidence="1" id="KW-0732">Signal</keyword>
<dbReference type="InterPro" id="IPR016047">
    <property type="entry name" value="M23ase_b-sheet_dom"/>
</dbReference>
<feature type="transmembrane region" description="Helical" evidence="2">
    <location>
        <begin position="38"/>
        <end position="56"/>
    </location>
</feature>
<dbReference type="SUPFAM" id="SSF51261">
    <property type="entry name" value="Duplicated hybrid motif"/>
    <property type="match status" value="1"/>
</dbReference>
<dbReference type="GO" id="GO:0016787">
    <property type="term" value="F:hydrolase activity"/>
    <property type="evidence" value="ECO:0007669"/>
    <property type="project" value="UniProtKB-KW"/>
</dbReference>
<evidence type="ECO:0000256" key="1">
    <source>
        <dbReference type="ARBA" id="ARBA00022729"/>
    </source>
</evidence>
<accession>A0ABW3KAH7</accession>
<keyword evidence="4" id="KW-0378">Hydrolase</keyword>
<keyword evidence="5" id="KW-1185">Reference proteome</keyword>
<evidence type="ECO:0000313" key="5">
    <source>
        <dbReference type="Proteomes" id="UP001597112"/>
    </source>
</evidence>
<dbReference type="Pfam" id="PF01551">
    <property type="entry name" value="Peptidase_M23"/>
    <property type="match status" value="1"/>
</dbReference>
<dbReference type="RefSeq" id="WP_377583955.1">
    <property type="nucleotide sequence ID" value="NZ_JBHTKA010000008.1"/>
</dbReference>
<keyword evidence="2" id="KW-1133">Transmembrane helix</keyword>
<dbReference type="Gene3D" id="2.70.70.10">
    <property type="entry name" value="Glucose Permease (Domain IIA)"/>
    <property type="match status" value="1"/>
</dbReference>
<dbReference type="InterPro" id="IPR050570">
    <property type="entry name" value="Cell_wall_metabolism_enzyme"/>
</dbReference>
<gene>
    <name evidence="4" type="ORF">ACFQ21_24990</name>
</gene>
<dbReference type="Proteomes" id="UP001597112">
    <property type="component" value="Unassembled WGS sequence"/>
</dbReference>
<evidence type="ECO:0000313" key="4">
    <source>
        <dbReference type="EMBL" id="MFD1002606.1"/>
    </source>
</evidence>
<proteinExistence type="predicted"/>
<name>A0ABW3KAH7_9BACT</name>
<dbReference type="InterPro" id="IPR011055">
    <property type="entry name" value="Dup_hybrid_motif"/>
</dbReference>
<sequence length="287" mass="32324">MKPKKTLSNWLTTRYQLIIRNEENFAEKTSLGFTYSKVILFSVILFTGLFVMSLFLSKTILAKWFDPKHEQMVLNQQLLDLSNKVDSLAIEIEQKEQFIANFQRVLSGDTSNFKDPAEMLKGEGQTLTKPTDLNATASDSSFRKEFEKSDLSLITLANVKYRDLQETFFYSPLSGFVSDPYDASKGHMGVDVVAKANEPVKCIADGTVIFSSWTQDSGYVIMIQHRGNLISAYKHNAQLMKKVGTFVNGGEIISIVGNSGELTNGPHLHFELWYNGNSLNPEEFVTF</sequence>
<evidence type="ECO:0000256" key="2">
    <source>
        <dbReference type="SAM" id="Phobius"/>
    </source>
</evidence>
<dbReference type="PANTHER" id="PTHR21666:SF289">
    <property type="entry name" value="L-ALA--D-GLU ENDOPEPTIDASE"/>
    <property type="match status" value="1"/>
</dbReference>
<keyword evidence="2" id="KW-0812">Transmembrane</keyword>
<protein>
    <submittedName>
        <fullName evidence="4">M23 family metallopeptidase</fullName>
        <ecNumber evidence="4">3.4.24.-</ecNumber>
    </submittedName>
</protein>
<feature type="domain" description="M23ase beta-sheet core" evidence="3">
    <location>
        <begin position="186"/>
        <end position="281"/>
    </location>
</feature>
<organism evidence="4 5">
    <name type="scientific">Ohtaekwangia kribbensis</name>
    <dbReference type="NCBI Taxonomy" id="688913"/>
    <lineage>
        <taxon>Bacteria</taxon>
        <taxon>Pseudomonadati</taxon>
        <taxon>Bacteroidota</taxon>
        <taxon>Cytophagia</taxon>
        <taxon>Cytophagales</taxon>
        <taxon>Fulvivirgaceae</taxon>
        <taxon>Ohtaekwangia</taxon>
    </lineage>
</organism>